<dbReference type="PANTHER" id="PTHR24173">
    <property type="entry name" value="ANKYRIN REPEAT CONTAINING"/>
    <property type="match status" value="1"/>
</dbReference>
<proteinExistence type="inferred from homology"/>
<dbReference type="PANTHER" id="PTHR24173:SF85">
    <property type="entry name" value="PROTEIN FEM-1 HOMOLOG CG6966"/>
    <property type="match status" value="1"/>
</dbReference>
<accession>A0A0R3S5J0</accession>
<sequence>LSSQKSQTPPLVIAARNGHFEVVKYLVICTPIVLEKGADISITGTVSFDGEIIPGAPVLWAAAAAGHLEIVRYLVEEAGANINQTTQSNSSPLRGACYDGHFDIVQYLVKKGADIELANRHGHTPLMIAAFKMRADIVRFLLNHGADPCRASIKGNTAMHDAAEAGSNEIVCMLLEAGAKNVKDDCSMTPMQCAALAGHEDVLKSLSAVATAQETRDALKLFGATLVDKKMDLSSAVRVWFEAVNYGEPLRVRTALHVYDDLFEIDTAADIRRVIGDPDAIRMQALIIRERIVGGGHHETHYFIRYRGAVYCDLGETNRCFQLWMHALHLQQRNLCALHPSTISTIGAFIDTFILTVNEGIIIANADGVRVAPLSRKYVMDVLEKAVYELERFSGGDTRIRTDELTDETDDENRCTDFLMLASLQLILLIRRLSPTDNKLTPNLGTEADEKDFDTSLSHIVTRLVVVSKCLNLYPLHAACHDIDKPVTARFPCACVITMLIDSGIDVNTKNSLGNTPLHTVLLSSNPRQSVVKLLLQNGATLLARNDDDQTCFELISARLPRATGQLKLGRYLTLMGLAANVVRRNSDEAEYKKIVPKDLLAFLDLH</sequence>
<dbReference type="Pfam" id="PF12796">
    <property type="entry name" value="Ank_2"/>
    <property type="match status" value="2"/>
</dbReference>
<dbReference type="Gene3D" id="1.25.40.20">
    <property type="entry name" value="Ankyrin repeat-containing domain"/>
    <property type="match status" value="3"/>
</dbReference>
<dbReference type="PROSITE" id="PS50297">
    <property type="entry name" value="ANK_REP_REGION"/>
    <property type="match status" value="4"/>
</dbReference>
<dbReference type="SUPFAM" id="SSF48403">
    <property type="entry name" value="Ankyrin repeat"/>
    <property type="match status" value="2"/>
</dbReference>
<dbReference type="Proteomes" id="UP000050640">
    <property type="component" value="Unplaced"/>
</dbReference>
<evidence type="ECO:0000256" key="2">
    <source>
        <dbReference type="ARBA" id="ARBA00022737"/>
    </source>
</evidence>
<dbReference type="STRING" id="1147741.A0A0R3S5J0"/>
<dbReference type="InterPro" id="IPR002110">
    <property type="entry name" value="Ankyrin_rpt"/>
</dbReference>
<reference evidence="8" key="1">
    <citation type="submission" date="2017-02" db="UniProtKB">
        <authorList>
            <consortium name="WormBaseParasite"/>
        </authorList>
    </citation>
    <scope>IDENTIFICATION</scope>
</reference>
<protein>
    <submittedName>
        <fullName evidence="8">ANK_REP_REGION domain-containing protein</fullName>
    </submittedName>
</protein>
<evidence type="ECO:0000256" key="1">
    <source>
        <dbReference type="ARBA" id="ARBA00004906"/>
    </source>
</evidence>
<dbReference type="InterPro" id="IPR011990">
    <property type="entry name" value="TPR-like_helical_dom_sf"/>
</dbReference>
<dbReference type="InterPro" id="IPR036770">
    <property type="entry name" value="Ankyrin_rpt-contain_sf"/>
</dbReference>
<dbReference type="PRINTS" id="PR01415">
    <property type="entry name" value="ANKYRIN"/>
</dbReference>
<feature type="repeat" description="ANK" evidence="6">
    <location>
        <begin position="513"/>
        <end position="547"/>
    </location>
</feature>
<dbReference type="PROSITE" id="PS50088">
    <property type="entry name" value="ANK_REPEAT"/>
    <property type="match status" value="4"/>
</dbReference>
<keyword evidence="3" id="KW-0833">Ubl conjugation pathway</keyword>
<feature type="repeat" description="ANK" evidence="6">
    <location>
        <begin position="121"/>
        <end position="147"/>
    </location>
</feature>
<keyword evidence="4 6" id="KW-0040">ANK repeat</keyword>
<evidence type="ECO:0000256" key="4">
    <source>
        <dbReference type="ARBA" id="ARBA00023043"/>
    </source>
</evidence>
<name>A0A0R3S5J0_9BILA</name>
<dbReference type="WBParaSite" id="EEL_0001005901-mRNA-1">
    <property type="protein sequence ID" value="EEL_0001005901-mRNA-1"/>
    <property type="gene ID" value="EEL_0001005901"/>
</dbReference>
<dbReference type="SMART" id="SM00248">
    <property type="entry name" value="ANK"/>
    <property type="match status" value="7"/>
</dbReference>
<feature type="repeat" description="ANK" evidence="6">
    <location>
        <begin position="154"/>
        <end position="179"/>
    </location>
</feature>
<keyword evidence="2" id="KW-0677">Repeat</keyword>
<feature type="repeat" description="ANK" evidence="6">
    <location>
        <begin position="88"/>
        <end position="120"/>
    </location>
</feature>
<keyword evidence="7" id="KW-1185">Reference proteome</keyword>
<evidence type="ECO:0000256" key="5">
    <source>
        <dbReference type="ARBA" id="ARBA00038500"/>
    </source>
</evidence>
<dbReference type="Pfam" id="PF00023">
    <property type="entry name" value="Ank"/>
    <property type="match status" value="1"/>
</dbReference>
<organism evidence="7 8">
    <name type="scientific">Elaeophora elaphi</name>
    <dbReference type="NCBI Taxonomy" id="1147741"/>
    <lineage>
        <taxon>Eukaryota</taxon>
        <taxon>Metazoa</taxon>
        <taxon>Ecdysozoa</taxon>
        <taxon>Nematoda</taxon>
        <taxon>Chromadorea</taxon>
        <taxon>Rhabditida</taxon>
        <taxon>Spirurina</taxon>
        <taxon>Spiruromorpha</taxon>
        <taxon>Filarioidea</taxon>
        <taxon>Onchocercidae</taxon>
        <taxon>Elaeophora</taxon>
    </lineage>
</organism>
<comment type="similarity">
    <text evidence="5">Belongs to the fem-1 family.</text>
</comment>
<dbReference type="Gene3D" id="1.25.40.10">
    <property type="entry name" value="Tetratricopeptide repeat domain"/>
    <property type="match status" value="1"/>
</dbReference>
<dbReference type="AlphaFoldDB" id="A0A0R3S5J0"/>
<comment type="pathway">
    <text evidence="1">Protein modification; protein ubiquitination.</text>
</comment>
<evidence type="ECO:0000256" key="3">
    <source>
        <dbReference type="ARBA" id="ARBA00022786"/>
    </source>
</evidence>
<evidence type="ECO:0000313" key="7">
    <source>
        <dbReference type="Proteomes" id="UP000050640"/>
    </source>
</evidence>
<evidence type="ECO:0000256" key="6">
    <source>
        <dbReference type="PROSITE-ProRule" id="PRU00023"/>
    </source>
</evidence>
<evidence type="ECO:0000313" key="8">
    <source>
        <dbReference type="WBParaSite" id="EEL_0001005901-mRNA-1"/>
    </source>
</evidence>